<comment type="similarity">
    <text evidence="1">Belongs to the barstar family.</text>
</comment>
<gene>
    <name evidence="3" type="ORF">ACFSDA_07380</name>
</gene>
<comment type="caution">
    <text evidence="3">The sequence shown here is derived from an EMBL/GenBank/DDBJ whole genome shotgun (WGS) entry which is preliminary data.</text>
</comment>
<dbReference type="InterPro" id="IPR035905">
    <property type="entry name" value="Barstar-like_sf"/>
</dbReference>
<keyword evidence="4" id="KW-1185">Reference proteome</keyword>
<protein>
    <submittedName>
        <fullName evidence="3">Barstar family protein</fullName>
    </submittedName>
</protein>
<dbReference type="SUPFAM" id="SSF52038">
    <property type="entry name" value="Barstar-related"/>
    <property type="match status" value="1"/>
</dbReference>
<name>A0ABW4PVZ8_9MICO</name>
<dbReference type="RefSeq" id="WP_343904121.1">
    <property type="nucleotide sequence ID" value="NZ_BAAAIS010000002.1"/>
</dbReference>
<dbReference type="Proteomes" id="UP001597280">
    <property type="component" value="Unassembled WGS sequence"/>
</dbReference>
<organism evidence="3 4">
    <name type="scientific">Brachybacterium rhamnosum</name>
    <dbReference type="NCBI Taxonomy" id="173361"/>
    <lineage>
        <taxon>Bacteria</taxon>
        <taxon>Bacillati</taxon>
        <taxon>Actinomycetota</taxon>
        <taxon>Actinomycetes</taxon>
        <taxon>Micrococcales</taxon>
        <taxon>Dermabacteraceae</taxon>
        <taxon>Brachybacterium</taxon>
    </lineage>
</organism>
<sequence>MLTLEIDGSRVHDIPSFYDEINRVFMTGMDWQLGPSLDALEDMLRGGFGALHGHDEARVVWHDHARSAAALGVQATRDQLLEKLAQPGRYDTALIARRLEQLDAEGGPTYMDTVLEIFGDRPALHLELA</sequence>
<dbReference type="Gene3D" id="3.30.370.10">
    <property type="entry name" value="Barstar-like"/>
    <property type="match status" value="1"/>
</dbReference>
<evidence type="ECO:0000313" key="4">
    <source>
        <dbReference type="Proteomes" id="UP001597280"/>
    </source>
</evidence>
<evidence type="ECO:0000256" key="1">
    <source>
        <dbReference type="ARBA" id="ARBA00006845"/>
    </source>
</evidence>
<dbReference type="Pfam" id="PF01337">
    <property type="entry name" value="Barstar"/>
    <property type="match status" value="1"/>
</dbReference>
<evidence type="ECO:0000259" key="2">
    <source>
        <dbReference type="Pfam" id="PF01337"/>
    </source>
</evidence>
<dbReference type="InterPro" id="IPR000468">
    <property type="entry name" value="Barstar"/>
</dbReference>
<feature type="domain" description="Barstar (barnase inhibitor)" evidence="2">
    <location>
        <begin position="1"/>
        <end position="82"/>
    </location>
</feature>
<accession>A0ABW4PVZ8</accession>
<evidence type="ECO:0000313" key="3">
    <source>
        <dbReference type="EMBL" id="MFD1834896.1"/>
    </source>
</evidence>
<reference evidence="4" key="1">
    <citation type="journal article" date="2019" name="Int. J. Syst. Evol. Microbiol.">
        <title>The Global Catalogue of Microorganisms (GCM) 10K type strain sequencing project: providing services to taxonomists for standard genome sequencing and annotation.</title>
        <authorList>
            <consortium name="The Broad Institute Genomics Platform"/>
            <consortium name="The Broad Institute Genome Sequencing Center for Infectious Disease"/>
            <person name="Wu L."/>
            <person name="Ma J."/>
        </authorList>
    </citation>
    <scope>NUCLEOTIDE SEQUENCE [LARGE SCALE GENOMIC DNA]</scope>
    <source>
        <strain evidence="4">JCM 11650</strain>
    </source>
</reference>
<proteinExistence type="inferred from homology"/>
<dbReference type="EMBL" id="JBHUFL010000002">
    <property type="protein sequence ID" value="MFD1834896.1"/>
    <property type="molecule type" value="Genomic_DNA"/>
</dbReference>